<keyword evidence="3" id="KW-0472">Membrane</keyword>
<dbReference type="PROSITE" id="PS51257">
    <property type="entry name" value="PROKAR_LIPOPROTEIN"/>
    <property type="match status" value="1"/>
</dbReference>
<keyword evidence="3" id="KW-1133">Transmembrane helix</keyword>
<evidence type="ECO:0000313" key="6">
    <source>
        <dbReference type="Proteomes" id="UP000295210"/>
    </source>
</evidence>
<dbReference type="InterPro" id="IPR043128">
    <property type="entry name" value="Rev_trsase/Diguanyl_cyclase"/>
</dbReference>
<dbReference type="AlphaFoldDB" id="A0A4R1LB32"/>
<comment type="catalytic activity">
    <reaction evidence="2">
        <text>2 GTP = 3',3'-c-di-GMP + 2 diphosphate</text>
        <dbReference type="Rhea" id="RHEA:24898"/>
        <dbReference type="ChEBI" id="CHEBI:33019"/>
        <dbReference type="ChEBI" id="CHEBI:37565"/>
        <dbReference type="ChEBI" id="CHEBI:58805"/>
        <dbReference type="EC" id="2.7.7.65"/>
    </reaction>
</comment>
<dbReference type="PANTHER" id="PTHR45138:SF9">
    <property type="entry name" value="DIGUANYLATE CYCLASE DGCM-RELATED"/>
    <property type="match status" value="1"/>
</dbReference>
<keyword evidence="3" id="KW-0812">Transmembrane</keyword>
<comment type="caution">
    <text evidence="5">The sequence shown here is derived from an EMBL/GenBank/DDBJ whole genome shotgun (WGS) entry which is preliminary data.</text>
</comment>
<feature type="transmembrane region" description="Helical" evidence="3">
    <location>
        <begin position="12"/>
        <end position="31"/>
    </location>
</feature>
<evidence type="ECO:0000256" key="1">
    <source>
        <dbReference type="ARBA" id="ARBA00012528"/>
    </source>
</evidence>
<evidence type="ECO:0000256" key="2">
    <source>
        <dbReference type="ARBA" id="ARBA00034247"/>
    </source>
</evidence>
<dbReference type="InterPro" id="IPR000160">
    <property type="entry name" value="GGDEF_dom"/>
</dbReference>
<dbReference type="FunFam" id="3.30.70.270:FF:000001">
    <property type="entry name" value="Diguanylate cyclase domain protein"/>
    <property type="match status" value="1"/>
</dbReference>
<accession>A0A4R1LB32</accession>
<organism evidence="5 6">
    <name type="scientific">Acidipila rosea</name>
    <dbReference type="NCBI Taxonomy" id="768535"/>
    <lineage>
        <taxon>Bacteria</taxon>
        <taxon>Pseudomonadati</taxon>
        <taxon>Acidobacteriota</taxon>
        <taxon>Terriglobia</taxon>
        <taxon>Terriglobales</taxon>
        <taxon>Acidobacteriaceae</taxon>
        <taxon>Acidipila</taxon>
    </lineage>
</organism>
<evidence type="ECO:0000313" key="5">
    <source>
        <dbReference type="EMBL" id="TCK75384.1"/>
    </source>
</evidence>
<name>A0A4R1LB32_9BACT</name>
<dbReference type="GO" id="GO:0052621">
    <property type="term" value="F:diguanylate cyclase activity"/>
    <property type="evidence" value="ECO:0007669"/>
    <property type="project" value="UniProtKB-EC"/>
</dbReference>
<protein>
    <recommendedName>
        <fullName evidence="1">diguanylate cyclase</fullName>
        <ecNumber evidence="1">2.7.7.65</ecNumber>
    </recommendedName>
</protein>
<dbReference type="EC" id="2.7.7.65" evidence="1"/>
<feature type="transmembrane region" description="Helical" evidence="3">
    <location>
        <begin position="70"/>
        <end position="88"/>
    </location>
</feature>
<gene>
    <name evidence="5" type="ORF">C7378_0367</name>
</gene>
<dbReference type="CDD" id="cd01949">
    <property type="entry name" value="GGDEF"/>
    <property type="match status" value="1"/>
</dbReference>
<feature type="transmembrane region" description="Helical" evidence="3">
    <location>
        <begin position="37"/>
        <end position="58"/>
    </location>
</feature>
<feature type="transmembrane region" description="Helical" evidence="3">
    <location>
        <begin position="162"/>
        <end position="184"/>
    </location>
</feature>
<dbReference type="PROSITE" id="PS50887">
    <property type="entry name" value="GGDEF"/>
    <property type="match status" value="1"/>
</dbReference>
<dbReference type="InterPro" id="IPR050469">
    <property type="entry name" value="Diguanylate_Cyclase"/>
</dbReference>
<proteinExistence type="predicted"/>
<dbReference type="SUPFAM" id="SSF55073">
    <property type="entry name" value="Nucleotide cyclase"/>
    <property type="match status" value="1"/>
</dbReference>
<feature type="transmembrane region" description="Helical" evidence="3">
    <location>
        <begin position="94"/>
        <end position="115"/>
    </location>
</feature>
<dbReference type="NCBIfam" id="TIGR00254">
    <property type="entry name" value="GGDEF"/>
    <property type="match status" value="1"/>
</dbReference>
<feature type="domain" description="GGDEF" evidence="4">
    <location>
        <begin position="228"/>
        <end position="365"/>
    </location>
</feature>
<dbReference type="Gene3D" id="3.30.70.270">
    <property type="match status" value="1"/>
</dbReference>
<dbReference type="EMBL" id="SMGK01000001">
    <property type="protein sequence ID" value="TCK75384.1"/>
    <property type="molecule type" value="Genomic_DNA"/>
</dbReference>
<reference evidence="5 6" key="1">
    <citation type="submission" date="2019-03" db="EMBL/GenBank/DDBJ databases">
        <title>Genomic Encyclopedia of Type Strains, Phase IV (KMG-IV): sequencing the most valuable type-strain genomes for metagenomic binning, comparative biology and taxonomic classification.</title>
        <authorList>
            <person name="Goeker M."/>
        </authorList>
    </citation>
    <scope>NUCLEOTIDE SEQUENCE [LARGE SCALE GENOMIC DNA]</scope>
    <source>
        <strain evidence="5 6">DSM 103428</strain>
    </source>
</reference>
<evidence type="ECO:0000256" key="3">
    <source>
        <dbReference type="SAM" id="Phobius"/>
    </source>
</evidence>
<feature type="transmembrane region" description="Helical" evidence="3">
    <location>
        <begin position="127"/>
        <end position="150"/>
    </location>
</feature>
<dbReference type="Pfam" id="PF00990">
    <property type="entry name" value="GGDEF"/>
    <property type="match status" value="1"/>
</dbReference>
<sequence length="400" mass="43296">MHRSSPSLRGVSRMSVCYFSGCACAVLLLSRNHTPEIVWVLAANFAFLLCYILMHLAILDFFGKASHVSLLSGVLVAVDLGFCSYSIAQGGKGYLRIVLISILISIQLAQTLLALNKELRTNMRTPVLGYMVVLSVVTVGYLVRAGLALAIGSADGIVGNGILQVLAILTLIFSIVGSAFAFIWMTTTRLHLELEHLASTDPLTKSLNRRAIQTQFRRELELAGRNGSPLSLITLDIDHFKAINDQHGHVAGDVVLRTVVGELQEHSRTTDILGRMGGEEFLILLPASNREEAAAVAERLRAALAKLRIMHGDKIISVTASLGVTEVSARHAGWEECWEDSLRRGDTALYAAKQSGRNCVFSLEEGPAFEHIKEAASASSREKSPGTSAVPLLINLEVEG</sequence>
<dbReference type="SMART" id="SM00267">
    <property type="entry name" value="GGDEF"/>
    <property type="match status" value="1"/>
</dbReference>
<dbReference type="Proteomes" id="UP000295210">
    <property type="component" value="Unassembled WGS sequence"/>
</dbReference>
<dbReference type="PANTHER" id="PTHR45138">
    <property type="entry name" value="REGULATORY COMPONENTS OF SENSORY TRANSDUCTION SYSTEM"/>
    <property type="match status" value="1"/>
</dbReference>
<keyword evidence="6" id="KW-1185">Reference proteome</keyword>
<evidence type="ECO:0000259" key="4">
    <source>
        <dbReference type="PROSITE" id="PS50887"/>
    </source>
</evidence>
<dbReference type="InterPro" id="IPR029787">
    <property type="entry name" value="Nucleotide_cyclase"/>
</dbReference>